<evidence type="ECO:0000313" key="1">
    <source>
        <dbReference type="EMBL" id="KAI8538928.1"/>
    </source>
</evidence>
<reference evidence="1" key="1">
    <citation type="submission" date="2022-02" db="EMBL/GenBank/DDBJ databases">
        <title>Plant Genome Project.</title>
        <authorList>
            <person name="Zhang R.-G."/>
        </authorList>
    </citation>
    <scope>NUCLEOTIDE SEQUENCE</scope>
    <source>
        <strain evidence="1">AT1</strain>
    </source>
</reference>
<dbReference type="EMBL" id="CM046396">
    <property type="protein sequence ID" value="KAI8538928.1"/>
    <property type="molecule type" value="Genomic_DNA"/>
</dbReference>
<evidence type="ECO:0000313" key="2">
    <source>
        <dbReference type="Proteomes" id="UP001062846"/>
    </source>
</evidence>
<protein>
    <submittedName>
        <fullName evidence="1">Uncharacterized protein</fullName>
    </submittedName>
</protein>
<name>A0ACC0MEY1_RHOML</name>
<sequence>MRKGSVGRKLGEALMKRLWWLASNSHGSNGDAQLECSGDRTTPDIPDLTRAVYSPSSSSGVSHGDQE</sequence>
<dbReference type="Proteomes" id="UP001062846">
    <property type="component" value="Chromosome 9"/>
</dbReference>
<organism evidence="1 2">
    <name type="scientific">Rhododendron molle</name>
    <name type="common">Chinese azalea</name>
    <name type="synonym">Azalea mollis</name>
    <dbReference type="NCBI Taxonomy" id="49168"/>
    <lineage>
        <taxon>Eukaryota</taxon>
        <taxon>Viridiplantae</taxon>
        <taxon>Streptophyta</taxon>
        <taxon>Embryophyta</taxon>
        <taxon>Tracheophyta</taxon>
        <taxon>Spermatophyta</taxon>
        <taxon>Magnoliopsida</taxon>
        <taxon>eudicotyledons</taxon>
        <taxon>Gunneridae</taxon>
        <taxon>Pentapetalae</taxon>
        <taxon>asterids</taxon>
        <taxon>Ericales</taxon>
        <taxon>Ericaceae</taxon>
        <taxon>Ericoideae</taxon>
        <taxon>Rhodoreae</taxon>
        <taxon>Rhododendron</taxon>
    </lineage>
</organism>
<accession>A0ACC0MEY1</accession>
<comment type="caution">
    <text evidence="1">The sequence shown here is derived from an EMBL/GenBank/DDBJ whole genome shotgun (WGS) entry which is preliminary data.</text>
</comment>
<gene>
    <name evidence="1" type="ORF">RHMOL_Rhmol09G0141400</name>
</gene>
<keyword evidence="2" id="KW-1185">Reference proteome</keyword>
<proteinExistence type="predicted"/>